<gene>
    <name evidence="5" type="ORF">NBR_LOCUS15445</name>
</gene>
<evidence type="ECO:0000256" key="2">
    <source>
        <dbReference type="SAM" id="MobiDB-lite"/>
    </source>
</evidence>
<proteinExistence type="predicted"/>
<keyword evidence="3" id="KW-0472">Membrane</keyword>
<evidence type="ECO:0000313" key="5">
    <source>
        <dbReference type="EMBL" id="VDL79039.1"/>
    </source>
</evidence>
<evidence type="ECO:0000313" key="7">
    <source>
        <dbReference type="WBParaSite" id="NBR_0001544401-mRNA-1"/>
    </source>
</evidence>
<dbReference type="SMART" id="SM01088">
    <property type="entry name" value="Col_cuticle_N"/>
    <property type="match status" value="1"/>
</dbReference>
<keyword evidence="3" id="KW-1133">Transmembrane helix</keyword>
<organism evidence="7">
    <name type="scientific">Nippostrongylus brasiliensis</name>
    <name type="common">Rat hookworm</name>
    <dbReference type="NCBI Taxonomy" id="27835"/>
    <lineage>
        <taxon>Eukaryota</taxon>
        <taxon>Metazoa</taxon>
        <taxon>Ecdysozoa</taxon>
        <taxon>Nematoda</taxon>
        <taxon>Chromadorea</taxon>
        <taxon>Rhabditida</taxon>
        <taxon>Rhabditina</taxon>
        <taxon>Rhabditomorpha</taxon>
        <taxon>Strongyloidea</taxon>
        <taxon>Heligmosomidae</taxon>
        <taxon>Nippostrongylus</taxon>
    </lineage>
</organism>
<dbReference type="Pfam" id="PF01484">
    <property type="entry name" value="Col_cuticle_N"/>
    <property type="match status" value="1"/>
</dbReference>
<protein>
    <submittedName>
        <fullName evidence="7">Col_cuticle_N domain-containing protein</fullName>
    </submittedName>
</protein>
<dbReference type="InterPro" id="IPR002486">
    <property type="entry name" value="Col_cuticle_N"/>
</dbReference>
<dbReference type="GO" id="GO:0042302">
    <property type="term" value="F:structural constituent of cuticle"/>
    <property type="evidence" value="ECO:0007669"/>
    <property type="project" value="InterPro"/>
</dbReference>
<keyword evidence="6" id="KW-1185">Reference proteome</keyword>
<evidence type="ECO:0000259" key="4">
    <source>
        <dbReference type="SMART" id="SM01088"/>
    </source>
</evidence>
<reference evidence="7" key="1">
    <citation type="submission" date="2017-02" db="UniProtKB">
        <authorList>
            <consortium name="WormBaseParasite"/>
        </authorList>
    </citation>
    <scope>IDENTIFICATION</scope>
</reference>
<evidence type="ECO:0000313" key="6">
    <source>
        <dbReference type="Proteomes" id="UP000271162"/>
    </source>
</evidence>
<accession>A0A0N4YFB9</accession>
<name>A0A0N4YFB9_NIPBR</name>
<dbReference type="Proteomes" id="UP000271162">
    <property type="component" value="Unassembled WGS sequence"/>
</dbReference>
<dbReference type="AlphaFoldDB" id="A0A0N4YFB9"/>
<dbReference type="EMBL" id="UYSL01021740">
    <property type="protein sequence ID" value="VDL79039.1"/>
    <property type="molecule type" value="Genomic_DNA"/>
</dbReference>
<feature type="region of interest" description="Disordered" evidence="2">
    <location>
        <begin position="61"/>
        <end position="90"/>
    </location>
</feature>
<keyword evidence="3" id="KW-0812">Transmembrane</keyword>
<evidence type="ECO:0000256" key="3">
    <source>
        <dbReference type="SAM" id="Phobius"/>
    </source>
</evidence>
<feature type="domain" description="Nematode cuticle collagen N-terminal" evidence="4">
    <location>
        <begin position="12"/>
        <end position="58"/>
    </location>
</feature>
<sequence length="317" mass="35775">MHSKQRLKVFRFIAYSAVTTSVIAVLSICVTLPIFFSYVNFIKLTINHEIDFCKIKYRPPGEKGPPGADGKPGSVGIPGLPGADGGTGKKGNKGICPKYCSRDGGVFYEDEQEKKRYKALFSQTCRVIDPRPRLKAIPQRKMLLQFPTKEGSMARIRGSDERQLALPPGFEKVLPPDVIQKLRAIHESTSMTPEQQHEKIDEIMSSLPPEIHDKLPTPPFFAKLPPATQAQLKALHRDRTLTWKQRHEKIRAVIDALPPNLRPPPPPGFGRREFGKILISDDNTPKKNDWSMEEMCSNLMEINITCSDFFMKIFLKP</sequence>
<dbReference type="WBParaSite" id="NBR_0001544401-mRNA-1">
    <property type="protein sequence ID" value="NBR_0001544401-mRNA-1"/>
    <property type="gene ID" value="NBR_0001544401"/>
</dbReference>
<keyword evidence="1" id="KW-0677">Repeat</keyword>
<evidence type="ECO:0000256" key="1">
    <source>
        <dbReference type="ARBA" id="ARBA00022737"/>
    </source>
</evidence>
<feature type="transmembrane region" description="Helical" evidence="3">
    <location>
        <begin position="12"/>
        <end position="36"/>
    </location>
</feature>
<reference evidence="5 6" key="2">
    <citation type="submission" date="2018-11" db="EMBL/GenBank/DDBJ databases">
        <authorList>
            <consortium name="Pathogen Informatics"/>
        </authorList>
    </citation>
    <scope>NUCLEOTIDE SEQUENCE [LARGE SCALE GENOMIC DNA]</scope>
</reference>